<gene>
    <name evidence="2" type="ORF">EV662_101387</name>
</gene>
<name>A0A4R2QBP3_9RHOB</name>
<reference evidence="2 3" key="1">
    <citation type="submission" date="2019-03" db="EMBL/GenBank/DDBJ databases">
        <title>Genomic Encyclopedia of Type Strains, Phase IV (KMG-IV): sequencing the most valuable type-strain genomes for metagenomic binning, comparative biology and taxonomic classification.</title>
        <authorList>
            <person name="Goeker M."/>
        </authorList>
    </citation>
    <scope>NUCLEOTIDE SEQUENCE [LARGE SCALE GENOMIC DNA]</scope>
    <source>
        <strain evidence="2 3">DSM 18063</strain>
    </source>
</reference>
<dbReference type="Proteomes" id="UP000294835">
    <property type="component" value="Unassembled WGS sequence"/>
</dbReference>
<dbReference type="AlphaFoldDB" id="A0A4R2QBP3"/>
<evidence type="ECO:0000256" key="1">
    <source>
        <dbReference type="SAM" id="MobiDB-lite"/>
    </source>
</evidence>
<accession>A0A4R2QBP3</accession>
<protein>
    <submittedName>
        <fullName evidence="2">Uncharacterized protein</fullName>
    </submittedName>
</protein>
<organism evidence="2 3">
    <name type="scientific">Rhodovulum marinum</name>
    <dbReference type="NCBI Taxonomy" id="320662"/>
    <lineage>
        <taxon>Bacteria</taxon>
        <taxon>Pseudomonadati</taxon>
        <taxon>Pseudomonadota</taxon>
        <taxon>Alphaproteobacteria</taxon>
        <taxon>Rhodobacterales</taxon>
        <taxon>Paracoccaceae</taxon>
        <taxon>Rhodovulum</taxon>
    </lineage>
</organism>
<dbReference type="EMBL" id="SLXP01000001">
    <property type="protein sequence ID" value="TCP44295.1"/>
    <property type="molecule type" value="Genomic_DNA"/>
</dbReference>
<proteinExistence type="predicted"/>
<sequence length="60" mass="6629">MPFRSPLDLVMPGPMFHSADLDELQEALEDHSGFIGRDLTDAQAAPWPDLRDTAAPRGRP</sequence>
<dbReference type="RefSeq" id="WP_132460429.1">
    <property type="nucleotide sequence ID" value="NZ_SLXP01000001.1"/>
</dbReference>
<evidence type="ECO:0000313" key="3">
    <source>
        <dbReference type="Proteomes" id="UP000294835"/>
    </source>
</evidence>
<evidence type="ECO:0000313" key="2">
    <source>
        <dbReference type="EMBL" id="TCP44295.1"/>
    </source>
</evidence>
<feature type="region of interest" description="Disordered" evidence="1">
    <location>
        <begin position="35"/>
        <end position="60"/>
    </location>
</feature>
<comment type="caution">
    <text evidence="2">The sequence shown here is derived from an EMBL/GenBank/DDBJ whole genome shotgun (WGS) entry which is preliminary data.</text>
</comment>
<keyword evidence="3" id="KW-1185">Reference proteome</keyword>
<dbReference type="OrthoDB" id="9973577at2"/>